<evidence type="ECO:0000313" key="8">
    <source>
        <dbReference type="Proteomes" id="UP000292082"/>
    </source>
</evidence>
<keyword evidence="4" id="KW-0040">ANK repeat</keyword>
<dbReference type="InterPro" id="IPR038753">
    <property type="entry name" value="NFKBIL1"/>
</dbReference>
<dbReference type="GO" id="GO:0005634">
    <property type="term" value="C:nucleus"/>
    <property type="evidence" value="ECO:0007669"/>
    <property type="project" value="UniProtKB-SubCell"/>
</dbReference>
<evidence type="ECO:0000256" key="3">
    <source>
        <dbReference type="ARBA" id="ARBA00022737"/>
    </source>
</evidence>
<feature type="region of interest" description="Disordered" evidence="6">
    <location>
        <begin position="31"/>
        <end position="62"/>
    </location>
</feature>
<reference evidence="7 8" key="1">
    <citation type="submission" date="2019-01" db="EMBL/GenBank/DDBJ databases">
        <title>Draft genome sequences of three monokaryotic isolates of the white-rot basidiomycete fungus Dichomitus squalens.</title>
        <authorList>
            <consortium name="DOE Joint Genome Institute"/>
            <person name="Lopez S.C."/>
            <person name="Andreopoulos B."/>
            <person name="Pangilinan J."/>
            <person name="Lipzen A."/>
            <person name="Riley R."/>
            <person name="Ahrendt S."/>
            <person name="Ng V."/>
            <person name="Barry K."/>
            <person name="Daum C."/>
            <person name="Grigoriev I.V."/>
            <person name="Hilden K.S."/>
            <person name="Makela M.R."/>
            <person name="de Vries R.P."/>
        </authorList>
    </citation>
    <scope>NUCLEOTIDE SEQUENCE [LARGE SCALE GENOMIC DNA]</scope>
    <source>
        <strain evidence="7 8">CBS 464.89</strain>
    </source>
</reference>
<dbReference type="PANTHER" id="PTHR15263:SF1">
    <property type="entry name" value="NF-KAPPA-B INHIBITOR-LIKE PROTEIN 1"/>
    <property type="match status" value="1"/>
</dbReference>
<keyword evidence="3" id="KW-0677">Repeat</keyword>
<evidence type="ECO:0000313" key="7">
    <source>
        <dbReference type="EMBL" id="TBU61188.1"/>
    </source>
</evidence>
<name>A0A4V2K8S9_9APHY</name>
<evidence type="ECO:0000256" key="1">
    <source>
        <dbReference type="ARBA" id="ARBA00004123"/>
    </source>
</evidence>
<dbReference type="EMBL" id="ML145100">
    <property type="protein sequence ID" value="TBU61188.1"/>
    <property type="molecule type" value="Genomic_DNA"/>
</dbReference>
<dbReference type="PANTHER" id="PTHR15263">
    <property type="entry name" value="I-KAPPA-B-LIKE PROTEIN IKBL"/>
    <property type="match status" value="1"/>
</dbReference>
<dbReference type="GO" id="GO:0043124">
    <property type="term" value="P:negative regulation of canonical NF-kappaB signal transduction"/>
    <property type="evidence" value="ECO:0007669"/>
    <property type="project" value="InterPro"/>
</dbReference>
<keyword evidence="5" id="KW-0539">Nucleus</keyword>
<protein>
    <submittedName>
        <fullName evidence="7">Uncharacterized protein</fullName>
    </submittedName>
</protein>
<dbReference type="AlphaFoldDB" id="A0A4V2K8S9"/>
<keyword evidence="2" id="KW-0597">Phosphoprotein</keyword>
<evidence type="ECO:0000256" key="4">
    <source>
        <dbReference type="ARBA" id="ARBA00023043"/>
    </source>
</evidence>
<accession>A0A4V2K8S9</accession>
<proteinExistence type="predicted"/>
<evidence type="ECO:0000256" key="2">
    <source>
        <dbReference type="ARBA" id="ARBA00022553"/>
    </source>
</evidence>
<dbReference type="Proteomes" id="UP000292082">
    <property type="component" value="Unassembled WGS sequence"/>
</dbReference>
<evidence type="ECO:0000256" key="6">
    <source>
        <dbReference type="SAM" id="MobiDB-lite"/>
    </source>
</evidence>
<evidence type="ECO:0000256" key="5">
    <source>
        <dbReference type="ARBA" id="ARBA00023242"/>
    </source>
</evidence>
<organism evidence="7 8">
    <name type="scientific">Dichomitus squalens</name>
    <dbReference type="NCBI Taxonomy" id="114155"/>
    <lineage>
        <taxon>Eukaryota</taxon>
        <taxon>Fungi</taxon>
        <taxon>Dikarya</taxon>
        <taxon>Basidiomycota</taxon>
        <taxon>Agaricomycotina</taxon>
        <taxon>Agaricomycetes</taxon>
        <taxon>Polyporales</taxon>
        <taxon>Polyporaceae</taxon>
        <taxon>Dichomitus</taxon>
    </lineage>
</organism>
<comment type="subcellular location">
    <subcellularLocation>
        <location evidence="1">Nucleus</location>
    </subcellularLocation>
</comment>
<feature type="compositionally biased region" description="Low complexity" evidence="6">
    <location>
        <begin position="33"/>
        <end position="62"/>
    </location>
</feature>
<keyword evidence="8" id="KW-1185">Reference proteome</keyword>
<gene>
    <name evidence="7" type="ORF">BD310DRAFT_921686</name>
</gene>
<sequence length="229" mass="25823">MAGYFAFPPPGSAAAPSTFRQTLGDTDVNALHSSESQRQPQERSQYAEQKTETQAQARAQRQQLEREQIRLGEMEWVRAGGWLRDASGRKDKARTEQVRAEVRLVDEERKTLERWDAYEARWNALLSSTTPVTFADMPWPASPPPSSAEDLASDVISEFFLGPLLVRSSTVVMKDRIRTSILRWHPDKLSAIVSRTVEGDLDSVRAGINTVFHVLRSLQDLERSMDIPA</sequence>